<keyword evidence="2" id="KW-1185">Reference proteome</keyword>
<gene>
    <name evidence="1" type="ORF">J5O05_18395</name>
</gene>
<name>A0A975HMT7_9GAMM</name>
<geneLocation type="plasmid" evidence="1 2">
    <name>unnamed5</name>
</geneLocation>
<dbReference type="EMBL" id="CP072135">
    <property type="protein sequence ID" value="QTH73466.1"/>
    <property type="molecule type" value="Genomic_DNA"/>
</dbReference>
<reference evidence="1" key="1">
    <citation type="submission" date="2021-03" db="EMBL/GenBank/DDBJ databases">
        <title>Complete Genome of Pseudoalteromonas xiamenensis STKMTI.2, a new potential marine bacterium producing anti-Vibrio compounds.</title>
        <authorList>
            <person name="Handayani D.P."/>
            <person name="Isnansetyo A."/>
            <person name="Istiqomah I."/>
            <person name="Jumina J."/>
        </authorList>
    </citation>
    <scope>NUCLEOTIDE SEQUENCE</scope>
    <source>
        <strain evidence="1">STKMTI.2</strain>
        <plasmid evidence="1">unnamed5</plasmid>
    </source>
</reference>
<sequence>MDTDFHFYGTASAAKSAGFSAEQAQLIGNAAEYVDFYNSDFWSYWSIVDQSGNNLLSIDVPQLSCQTIGAKMAIDYQDDLWNAFHFPPGNLQYSAQGRDVYAWQADFRKRFKARETRSGIKGTLLCRPYSKFAHDMILDTIERFKSLIALSKITNGQEAQQGLQKALNTEFGVDKNGNPRRLTTANIERLAHIFLGIRMHVLADTWAHQDFSGIASKDLNGAGTLNNVYCPKNSTPEIWQQSTWTGSLWVFASDTDCAAAPNAPGSQACRGHGQVGHYPDYSWLSFFYPAAWMSSGTFLLRSNPEQYNEAWLWLRRVMSEAIGKSTTDMNIPTNVQAVIAKPVETQ</sequence>
<organism evidence="1 2">
    <name type="scientific">Pseudoalteromonas xiamenensis</name>
    <dbReference type="NCBI Taxonomy" id="882626"/>
    <lineage>
        <taxon>Bacteria</taxon>
        <taxon>Pseudomonadati</taxon>
        <taxon>Pseudomonadota</taxon>
        <taxon>Gammaproteobacteria</taxon>
        <taxon>Alteromonadales</taxon>
        <taxon>Pseudoalteromonadaceae</taxon>
        <taxon>Pseudoalteromonas</taxon>
    </lineage>
</organism>
<evidence type="ECO:0000313" key="2">
    <source>
        <dbReference type="Proteomes" id="UP000664904"/>
    </source>
</evidence>
<dbReference type="InterPro" id="IPR046653">
    <property type="entry name" value="DUF6765"/>
</dbReference>
<dbReference type="KEGG" id="pxi:J5O05_18395"/>
<evidence type="ECO:0000313" key="1">
    <source>
        <dbReference type="EMBL" id="QTH73466.1"/>
    </source>
</evidence>
<dbReference type="Pfam" id="PF20551">
    <property type="entry name" value="DUF6765"/>
    <property type="match status" value="1"/>
</dbReference>
<accession>A0A975HMT7</accession>
<proteinExistence type="predicted"/>
<dbReference type="AlphaFoldDB" id="A0A975HMT7"/>
<keyword evidence="1" id="KW-0614">Plasmid</keyword>
<dbReference type="RefSeq" id="WP_208845078.1">
    <property type="nucleotide sequence ID" value="NZ_CP072135.1"/>
</dbReference>
<dbReference type="Proteomes" id="UP000664904">
    <property type="component" value="Plasmid unnamed5"/>
</dbReference>
<protein>
    <submittedName>
        <fullName evidence="1">Uncharacterized protein</fullName>
    </submittedName>
</protein>